<keyword evidence="5" id="KW-0157">Chromophore</keyword>
<feature type="region of interest" description="Disordered" evidence="6">
    <location>
        <begin position="1299"/>
        <end position="1338"/>
    </location>
</feature>
<feature type="binding site" description="axial binding residue" evidence="5">
    <location>
        <position position="2029"/>
    </location>
    <ligand>
        <name>chlorophyll b</name>
        <dbReference type="ChEBI" id="CHEBI:61721"/>
        <label>1</label>
    </ligand>
    <ligandPart>
        <name>Mg</name>
        <dbReference type="ChEBI" id="CHEBI:25107"/>
    </ligandPart>
</feature>
<evidence type="ECO:0000313" key="7">
    <source>
        <dbReference type="EMBL" id="OLP85782.1"/>
    </source>
</evidence>
<keyword evidence="2" id="KW-0150">Chloroplast</keyword>
<gene>
    <name evidence="7" type="primary">FCPE</name>
    <name evidence="7" type="ORF">AK812_SmicGene33197</name>
</gene>
<feature type="compositionally biased region" description="Basic and acidic residues" evidence="6">
    <location>
        <begin position="1299"/>
        <end position="1312"/>
    </location>
</feature>
<evidence type="ECO:0000256" key="3">
    <source>
        <dbReference type="ARBA" id="ARBA00022531"/>
    </source>
</evidence>
<keyword evidence="3" id="KW-0602">Photosynthesis</keyword>
<dbReference type="InterPro" id="IPR011010">
    <property type="entry name" value="DNA_brk_join_enz"/>
</dbReference>
<dbReference type="PANTHER" id="PTHR21649">
    <property type="entry name" value="CHLOROPHYLL A/B BINDING PROTEIN"/>
    <property type="match status" value="1"/>
</dbReference>
<keyword evidence="5" id="KW-0148">Chlorophyll</keyword>
<dbReference type="GO" id="GO:0016168">
    <property type="term" value="F:chlorophyll binding"/>
    <property type="evidence" value="ECO:0007669"/>
    <property type="project" value="UniProtKB-KW"/>
</dbReference>
<accession>A0A1Q9CS94</accession>
<dbReference type="Pfam" id="PF00504">
    <property type="entry name" value="Chloroa_b-bind"/>
    <property type="match status" value="2"/>
</dbReference>
<sequence>MSEEEDGQLLGVRDVLAAGKGFEDPQCSLAVVRFGSQADGGRDNRHRCEGAERPDRASGAFFGLAPAGVSKVFAKGLYDQGLCSRGCGLRIGSAFRSARGCYRASVVWVGGPGPRISHSGAGRAAGECGWIQGAEPRSACPAFCPGGRRRGALRLWHRRVARLARLEKMIQNVVAETPGGGPAGKAKAKTKARVAPGYEGSPADLDPSVVAAARAAGVSEGALAKGRGSRLRAEPASAMVPDQNLLDESEEVASGASQAEAFAAAMFKMMEGYHKSSSKTGSSLGKGIGRRRVWVGRGLVFTRGSPKLCSSRELSTVIEGLMAEDLASAAPGVAVPGQVSARAWVEYRSKIGAYPSAMWATWIMAGAVLAGELSLENPPPAHSYRQHEHHNTGVVYSRLLDPRWSEVGHLKEQAEFLTKRTQLGRAQAAAPDRKGCMTVRGSKVGASAAHCDAPQPPPPGSRAPSFSVPALLNSLPRVLLRFGGLFGSFLRTSFADGARTAPTCHTWPCPMPYPKVFRDSRGAGAWKLKSLCIAVAALSWLYLGKPACCPAEIRIGVPLNRTQKGAVRRLEAAMFGTSFPFSFAAADLGRHASKVEAQNDVLAALARAAVSLSRECGYLGKPPDVTIDSPASQSRAFDPPRVGASQVCGVLPGSPIAQPIIASRIKLPGPPKFKPQAFMDAATAARYERPLDFCRHPAECPEPPKVKILAKVEERLLLLRALADTKRLVPGQRVPGREDYGAGLFAVVKNELKDRLIRDARPANLLEEGVSLWTRTLASAVAVSNLVLEPHRTMLFSGADLRDCFYQFVAPPGRVARNFLTGWLDCGQASFVFRRDMKSECDDLGRVYVAFASLAMGDSGACEYTQCSHLGVCLKGAAIVPGELLVHAAAPPRGLLSIGLVIDDLVCLDQVLTADLEAIKAGASQTEGSRRLDFALKAYDSAPLEVSPDKVFRDQVKASFWGAAVCGASGWLKPNAHRLWPLVMITVRTVQLGLATRHLLESLAGCWISVFILKRRLLASMDLIFKACAVDGPNTIIRLSPALRSELASFAILGPLCSVNLRAQIDTTVTATDASSGWQAAARAEIPETVAREAYRHSVQKGTWTRLLSQPGARDHGLLDVESELAGGDVFTALPLYVGLATCPRYCELWRKSYKSKVHINVAELQAFLREEARAGQRKPNSRFIFALDSQVAIGAVAKGRSASYKLNELLCRSIPGVLGSQSQSVPVYFPSACNPADDPTRDREVRPPVDKPPNWWLELCAGNPGPLEEVTEAAGFGRDGESFDQRQLFALCSERPPARESASSRKREAWRAARVHRSPLHQTSAAPAPCSPAAGPASAQLPETLASVLEALPVRLFRFRKQLPDLRTPDALCLWPGRGGVVRELLRQGCPWALVLDPLHCVGQLDATALQQRLLELTSAGAFRAVCAAPPGSSFSRARVPALRGASAAYGFESEELWVAAKVKKDNALNGWLARLRDCCLHARAGYTIECPDASLWWTMPGWEAQRAPSSQEVWRLDFCRFGTPWRKRTRVATNTALRGARLLCCNKDHLRLFGFSKAHQKPWTSVADAHPRGFSRAVAVALACHAGWCDERPLDPLACAKLQNCCRAGEAANPGPRAPRARDLTVDLETRPLYSEASSFLGLRAWTSFLAWCAKTLSYDPLPKFHSCPPMLAMALRSFGNYLYRTGGSLQTYRYAIVAGQRINWCMRGQLGPAWELVSRWEKMQPIRHRTPIPEVVLKSLVVMAWCKGFRRWAGCTLVAYFGLARIGEILRATRAHLLLPADHCSVLEVAFVRLEGPKSAARGGPKVQQLKVDEALAVQLLGKAFSSLDSDDKLYPFGPAAYRARWNFLLGHFGLRNQQELTPGGLRGGGAVWAYHRGHAVSDIQWRMRLRHQHTLSYYLQEVAAINSVLAAGVEVKLRAGAGNGGALWTALTMARIASATALAVTAGGCLAFVAPKAEQAKVAPSAAWGVGTAAVAATAVAAGAALRQSRPSTARRVVGVCLPLNLGNTDAKMDRYTAVEIKHGRVAMIASVGYIMPEIFRFPGCEEFKHGLGAFESIPLEGWVQLLALVGAHEAWEEIERKQTSERNNGRLAMIAILGLMWQDGTFGEPPLTYMNKNGFWGEPVQFIVSHIVNCQSFSGSYVDNGGLCAVPKRHEGRVAMRATQKLAEGDYVELETYPKEYLGPSMRKGWVGEEKGFDPLGVTDALPVYWVREDSVSRCLDNKGRIHMDSGLELEDGPVCWEWLQEGSIQYLIQPDVMSLAAEELPPSDELIFCYKDLVELLDAKLIMSFASGICRQRGQAFLEHVFTAWTTAMRSLPRSEVNVPDHITFATTVLTRCLNLLCAIDDDAEDYAPSDGFVETDFHHGPYDFVEFLHKTCAGATIDLVREKMDVGTVEKSFPIFERDTATSKLWTLVKGKEPVRNRRTCRTFVSGGLWCGLGAELLMALIDKGLPRWCWAGCIGPFNDNLLQYIIEPANDIAAMDGKDGAQGRLCIFLARRFSLEELCHQNSDGRNALSYAEEFAEHYEHGREVREVIREQIEAFQGDLLKLAELARSASKVDSLDPLPAFDDELWRRAAALRDEWLRMGWSFRARTRSGQISEAELKHGRIAMLATVGWIATDLGFRFPGEKFQEL</sequence>
<feature type="binding site" evidence="5">
    <location>
        <position position="2027"/>
    </location>
    <ligand>
        <name>chlorophyll a</name>
        <dbReference type="ChEBI" id="CHEBI:58416"/>
        <label>1</label>
    </ligand>
</feature>
<dbReference type="GO" id="GO:0016020">
    <property type="term" value="C:membrane"/>
    <property type="evidence" value="ECO:0007669"/>
    <property type="project" value="InterPro"/>
</dbReference>
<evidence type="ECO:0000313" key="8">
    <source>
        <dbReference type="Proteomes" id="UP000186817"/>
    </source>
</evidence>
<dbReference type="InterPro" id="IPR022796">
    <property type="entry name" value="Chloroa_b-bind"/>
</dbReference>
<dbReference type="GO" id="GO:0003677">
    <property type="term" value="F:DNA binding"/>
    <property type="evidence" value="ECO:0007669"/>
    <property type="project" value="InterPro"/>
</dbReference>
<evidence type="ECO:0000256" key="6">
    <source>
        <dbReference type="SAM" id="MobiDB-lite"/>
    </source>
</evidence>
<proteinExistence type="predicted"/>
<reference evidence="7 8" key="1">
    <citation type="submission" date="2016-02" db="EMBL/GenBank/DDBJ databases">
        <title>Genome analysis of coral dinoflagellate symbionts highlights evolutionary adaptations to a symbiotic lifestyle.</title>
        <authorList>
            <person name="Aranda M."/>
            <person name="Li Y."/>
            <person name="Liew Y.J."/>
            <person name="Baumgarten S."/>
            <person name="Simakov O."/>
            <person name="Wilson M."/>
            <person name="Piel J."/>
            <person name="Ashoor H."/>
            <person name="Bougouffa S."/>
            <person name="Bajic V.B."/>
            <person name="Ryu T."/>
            <person name="Ravasi T."/>
            <person name="Bayer T."/>
            <person name="Micklem G."/>
            <person name="Kim H."/>
            <person name="Bhak J."/>
            <person name="Lajeunesse T.C."/>
            <person name="Voolstra C.R."/>
        </authorList>
    </citation>
    <scope>NUCLEOTIDE SEQUENCE [LARGE SCALE GENOMIC DNA]</scope>
    <source>
        <strain evidence="7 8">CCMP2467</strain>
    </source>
</reference>
<comment type="subcellular location">
    <subcellularLocation>
        <location evidence="1">Plastid</location>
        <location evidence="1">Chloroplast</location>
    </subcellularLocation>
</comment>
<evidence type="ECO:0000256" key="2">
    <source>
        <dbReference type="ARBA" id="ARBA00022528"/>
    </source>
</evidence>
<dbReference type="Gene3D" id="1.10.3460.10">
    <property type="entry name" value="Chlorophyll a/b binding protein domain"/>
    <property type="match status" value="3"/>
</dbReference>
<dbReference type="Proteomes" id="UP000186817">
    <property type="component" value="Unassembled WGS sequence"/>
</dbReference>
<protein>
    <submittedName>
        <fullName evidence="7">Fucoxanthin-chlorophyll a-c binding protein E, chloroplastic</fullName>
    </submittedName>
</protein>
<name>A0A1Q9CS94_SYMMI</name>
<dbReference type="GO" id="GO:0009507">
    <property type="term" value="C:chloroplast"/>
    <property type="evidence" value="ECO:0007669"/>
    <property type="project" value="UniProtKB-SubCell"/>
</dbReference>
<evidence type="ECO:0000256" key="1">
    <source>
        <dbReference type="ARBA" id="ARBA00004229"/>
    </source>
</evidence>
<dbReference type="SUPFAM" id="SSF56349">
    <property type="entry name" value="DNA breaking-rejoining enzymes"/>
    <property type="match status" value="1"/>
</dbReference>
<organism evidence="7 8">
    <name type="scientific">Symbiodinium microadriaticum</name>
    <name type="common">Dinoflagellate</name>
    <name type="synonym">Zooxanthella microadriatica</name>
    <dbReference type="NCBI Taxonomy" id="2951"/>
    <lineage>
        <taxon>Eukaryota</taxon>
        <taxon>Sar</taxon>
        <taxon>Alveolata</taxon>
        <taxon>Dinophyceae</taxon>
        <taxon>Suessiales</taxon>
        <taxon>Symbiodiniaceae</taxon>
        <taxon>Symbiodinium</taxon>
    </lineage>
</organism>
<keyword evidence="8" id="KW-1185">Reference proteome</keyword>
<feature type="binding site" evidence="5">
    <location>
        <position position="2024"/>
    </location>
    <ligand>
        <name>chlorophyll a</name>
        <dbReference type="ChEBI" id="CHEBI:58416"/>
        <label>1</label>
    </ligand>
</feature>
<dbReference type="InterPro" id="IPR001344">
    <property type="entry name" value="Chloro_AB-bd_pln"/>
</dbReference>
<comment type="caution">
    <text evidence="7">The sequence shown here is derived from an EMBL/GenBank/DDBJ whole genome shotgun (WGS) entry which is preliminary data.</text>
</comment>
<dbReference type="GO" id="GO:0009765">
    <property type="term" value="P:photosynthesis, light harvesting"/>
    <property type="evidence" value="ECO:0007669"/>
    <property type="project" value="InterPro"/>
</dbReference>
<dbReference type="EMBL" id="LSRX01000957">
    <property type="protein sequence ID" value="OLP85782.1"/>
    <property type="molecule type" value="Genomic_DNA"/>
</dbReference>
<feature type="compositionally biased region" description="Low complexity" evidence="6">
    <location>
        <begin position="1325"/>
        <end position="1338"/>
    </location>
</feature>
<keyword evidence="4" id="KW-0934">Plastid</keyword>
<dbReference type="SUPFAM" id="SSF103511">
    <property type="entry name" value="Chlorophyll a-b binding protein"/>
    <property type="match status" value="2"/>
</dbReference>
<evidence type="ECO:0000256" key="5">
    <source>
        <dbReference type="PIRSR" id="PIRSR601344-1"/>
    </source>
</evidence>
<dbReference type="OrthoDB" id="10326521at2759"/>
<evidence type="ECO:0000256" key="4">
    <source>
        <dbReference type="ARBA" id="ARBA00022640"/>
    </source>
</evidence>